<dbReference type="GO" id="GO:0008448">
    <property type="term" value="F:N-acetylglucosamine-6-phosphate deacetylase activity"/>
    <property type="evidence" value="ECO:0007669"/>
    <property type="project" value="UniProtKB-EC"/>
</dbReference>
<dbReference type="PIRSF" id="PIRSF038994">
    <property type="entry name" value="NagA"/>
    <property type="match status" value="1"/>
</dbReference>
<dbReference type="GO" id="GO:0006046">
    <property type="term" value="P:N-acetylglucosamine catabolic process"/>
    <property type="evidence" value="ECO:0007669"/>
    <property type="project" value="TreeGrafter"/>
</dbReference>
<dbReference type="EMBL" id="GECL01000965">
    <property type="protein sequence ID" value="JAP05159.1"/>
    <property type="molecule type" value="Transcribed_RNA"/>
</dbReference>
<evidence type="ECO:0000256" key="3">
    <source>
        <dbReference type="ARBA" id="ARBA00018029"/>
    </source>
</evidence>
<dbReference type="AlphaFoldDB" id="A0A0V0GB18"/>
<comment type="cofactor">
    <cofactor evidence="10">
        <name>a divalent metal cation</name>
        <dbReference type="ChEBI" id="CHEBI:60240"/>
    </cofactor>
    <text evidence="10">Binds 1 divalent metal cation per subunit.</text>
</comment>
<feature type="binding site" evidence="9">
    <location>
        <begin position="315"/>
        <end position="317"/>
    </location>
    <ligand>
        <name>substrate</name>
    </ligand>
</feature>
<reference evidence="12" key="1">
    <citation type="journal article" date="2018" name="J. Proteomics">
        <title>Exploring the molecular complexity of Triatoma dimidiata sialome.</title>
        <authorList>
            <person name="Santiago P.B."/>
            <person name="de Araujo C.N."/>
            <person name="Charneau S."/>
            <person name="Bastos I.M.D."/>
            <person name="Assumpcao T.C.F."/>
            <person name="Queiroz R.M.L."/>
            <person name="Praca Y.R."/>
            <person name="Cordeiro T.M."/>
            <person name="Garcia C.H.S."/>
            <person name="da Silva I.G."/>
            <person name="Raiol T."/>
            <person name="Motta F.N."/>
            <person name="de Araujo Oliveira J.V."/>
            <person name="de Sousa M.V."/>
            <person name="Ribeiro J.M.C."/>
            <person name="de Santana J.M."/>
        </authorList>
    </citation>
    <scope>NUCLEOTIDE SEQUENCE</scope>
    <source>
        <strain evidence="12">Santander</strain>
        <tissue evidence="12">Salivary glands</tissue>
    </source>
</reference>
<dbReference type="PANTHER" id="PTHR11113:SF14">
    <property type="entry name" value="N-ACETYLGLUCOSAMINE-6-PHOSPHATE DEACETYLASE"/>
    <property type="match status" value="1"/>
</dbReference>
<evidence type="ECO:0000313" key="12">
    <source>
        <dbReference type="EMBL" id="JAP05159.1"/>
    </source>
</evidence>
<evidence type="ECO:0000256" key="6">
    <source>
        <dbReference type="ARBA" id="ARBA00023277"/>
    </source>
</evidence>
<feature type="active site" description="Proton donor/acceptor" evidence="8">
    <location>
        <position position="281"/>
    </location>
</feature>
<evidence type="ECO:0000256" key="9">
    <source>
        <dbReference type="PIRSR" id="PIRSR038994-2"/>
    </source>
</evidence>
<feature type="binding site" evidence="10">
    <location>
        <position position="201"/>
    </location>
    <ligand>
        <name>Zn(2+)</name>
        <dbReference type="ChEBI" id="CHEBI:29105"/>
    </ligand>
</feature>
<dbReference type="EC" id="3.5.1.25" evidence="2"/>
<proteinExistence type="inferred from homology"/>
<protein>
    <recommendedName>
        <fullName evidence="3">N-acetylglucosamine-6-phosphate deacetylase</fullName>
        <ecNumber evidence="2">3.5.1.25</ecNumber>
    </recommendedName>
</protein>
<accession>A0A0V0GB18</accession>
<keyword evidence="5" id="KW-0378">Hydrolase</keyword>
<dbReference type="NCBIfam" id="TIGR00221">
    <property type="entry name" value="nagA"/>
    <property type="match status" value="1"/>
</dbReference>
<dbReference type="SUPFAM" id="SSF51556">
    <property type="entry name" value="Metallo-dependent hydrolases"/>
    <property type="match status" value="1"/>
</dbReference>
<keyword evidence="6" id="KW-0119">Carbohydrate metabolism</keyword>
<evidence type="ECO:0000256" key="4">
    <source>
        <dbReference type="ARBA" id="ARBA00022723"/>
    </source>
</evidence>
<evidence type="ECO:0000256" key="5">
    <source>
        <dbReference type="ARBA" id="ARBA00022801"/>
    </source>
</evidence>
<comment type="catalytic activity">
    <reaction evidence="7">
        <text>N-acetyl-D-glucosamine 6-phosphate + H2O = D-glucosamine 6-phosphate + acetate</text>
        <dbReference type="Rhea" id="RHEA:22936"/>
        <dbReference type="ChEBI" id="CHEBI:15377"/>
        <dbReference type="ChEBI" id="CHEBI:30089"/>
        <dbReference type="ChEBI" id="CHEBI:57513"/>
        <dbReference type="ChEBI" id="CHEBI:58725"/>
        <dbReference type="EC" id="3.5.1.25"/>
    </reaction>
</comment>
<feature type="binding site" evidence="9">
    <location>
        <position position="233"/>
    </location>
    <ligand>
        <name>substrate</name>
    </ligand>
</feature>
<dbReference type="Gene3D" id="2.30.40.10">
    <property type="entry name" value="Urease, subunit C, domain 1"/>
    <property type="match status" value="1"/>
</dbReference>
<name>A0A0V0GB18_TRIDM</name>
<dbReference type="GO" id="GO:0019262">
    <property type="term" value="P:N-acetylneuraminate catabolic process"/>
    <property type="evidence" value="ECO:0007669"/>
    <property type="project" value="UniProtKB-ARBA"/>
</dbReference>
<feature type="domain" description="Amidohydrolase-related" evidence="11">
    <location>
        <begin position="52"/>
        <end position="388"/>
    </location>
</feature>
<dbReference type="InterPro" id="IPR003764">
    <property type="entry name" value="GlcNAc_6-P_deAcase"/>
</dbReference>
<dbReference type="InterPro" id="IPR011059">
    <property type="entry name" value="Metal-dep_hydrolase_composite"/>
</dbReference>
<feature type="binding site" evidence="9">
    <location>
        <position position="144"/>
    </location>
    <ligand>
        <name>substrate</name>
    </ligand>
</feature>
<keyword evidence="4 10" id="KW-0479">Metal-binding</keyword>
<feature type="binding site" evidence="9">
    <location>
        <position position="259"/>
    </location>
    <ligand>
        <name>substrate</name>
    </ligand>
</feature>
<dbReference type="Gene3D" id="3.20.20.140">
    <property type="entry name" value="Metal-dependent hydrolases"/>
    <property type="match status" value="1"/>
</dbReference>
<feature type="binding site" evidence="10">
    <location>
        <position position="133"/>
    </location>
    <ligand>
        <name>Zn(2+)</name>
        <dbReference type="ChEBI" id="CHEBI:29105"/>
    </ligand>
</feature>
<dbReference type="CDD" id="cd00854">
    <property type="entry name" value="NagA"/>
    <property type="match status" value="1"/>
</dbReference>
<evidence type="ECO:0000259" key="11">
    <source>
        <dbReference type="Pfam" id="PF01979"/>
    </source>
</evidence>
<dbReference type="GO" id="GO:0046872">
    <property type="term" value="F:metal ion binding"/>
    <property type="evidence" value="ECO:0007669"/>
    <property type="project" value="UniProtKB-KW"/>
</dbReference>
<comment type="similarity">
    <text evidence="1">Belongs to the metallo-dependent hydrolases superfamily. NagA family.</text>
</comment>
<evidence type="ECO:0000256" key="10">
    <source>
        <dbReference type="PIRSR" id="PIRSR038994-3"/>
    </source>
</evidence>
<dbReference type="Pfam" id="PF01979">
    <property type="entry name" value="Amidohydro_1"/>
    <property type="match status" value="1"/>
</dbReference>
<feature type="binding site" evidence="9">
    <location>
        <begin position="225"/>
        <end position="226"/>
    </location>
    <ligand>
        <name>substrate</name>
    </ligand>
</feature>
<evidence type="ECO:0000256" key="8">
    <source>
        <dbReference type="PIRSR" id="PIRSR038994-1"/>
    </source>
</evidence>
<sequence>KITRFTDCHILRNHEIYEDDIWFSDGVILNPEKEFYVNKHIPHETISLNGAIVAPGFIDLQINGGFGIDFTHDLIKNPEGLDVVAKGILAHGVTSFCPTVVTSKPELYHKILPLLERKVGGPEGAEILGAHLEGPFISPEKNGAHSLDDIQDLSNGVKTLKKVYKHIDAIRIVTLAPERRNSLEVISWLSKDKGISVSLGHSMADIDIAAKAVKEGANLITHLFNAMLPFHHRDPGLVGLLGLETEKPIYYGIIADGIHTHEATLKIAYRSQPKGVILVTDAISAMGLEEGTHHIGKKMIDIKEKSAYIAGTTTLCGSIATMNESVKYFKNAVGCTTAEALEAASLHPAEALEIKSYKGTLNYGTDADFVVLNDDLDVISTWIGGEMVYTNS</sequence>
<dbReference type="InterPro" id="IPR032466">
    <property type="entry name" value="Metal_Hydrolase"/>
</dbReference>
<evidence type="ECO:0000256" key="2">
    <source>
        <dbReference type="ARBA" id="ARBA00011899"/>
    </source>
</evidence>
<feature type="non-terminal residue" evidence="12">
    <location>
        <position position="1"/>
    </location>
</feature>
<dbReference type="PANTHER" id="PTHR11113">
    <property type="entry name" value="N-ACETYLGLUCOSAMINE-6-PHOSPHATE DEACETYLASE"/>
    <property type="match status" value="1"/>
</dbReference>
<dbReference type="FunFam" id="3.20.20.140:FF:000023">
    <property type="entry name" value="N-acetylglucosamine-6-phosphate deacetylase"/>
    <property type="match status" value="1"/>
</dbReference>
<dbReference type="InterPro" id="IPR006680">
    <property type="entry name" value="Amidohydro-rel"/>
</dbReference>
<dbReference type="SUPFAM" id="SSF51338">
    <property type="entry name" value="Composite domain of metallo-dependent hydrolases"/>
    <property type="match status" value="1"/>
</dbReference>
<organism evidence="12">
    <name type="scientific">Triatoma dimidiata</name>
    <name type="common">Kissing bug</name>
    <name type="synonym">Meccus dimidiatus</name>
    <dbReference type="NCBI Taxonomy" id="72491"/>
    <lineage>
        <taxon>Eukaryota</taxon>
        <taxon>Metazoa</taxon>
        <taxon>Ecdysozoa</taxon>
        <taxon>Arthropoda</taxon>
        <taxon>Hexapoda</taxon>
        <taxon>Insecta</taxon>
        <taxon>Pterygota</taxon>
        <taxon>Neoptera</taxon>
        <taxon>Paraneoptera</taxon>
        <taxon>Hemiptera</taxon>
        <taxon>Heteroptera</taxon>
        <taxon>Panheteroptera</taxon>
        <taxon>Cimicomorpha</taxon>
        <taxon>Reduviidae</taxon>
        <taxon>Triatominae</taxon>
        <taxon>Triatoma</taxon>
    </lineage>
</organism>
<dbReference type="GO" id="GO:0106279">
    <property type="term" value="P:negative regulation of UDP-N-acetylglucosamine biosynthetic process"/>
    <property type="evidence" value="ECO:0007669"/>
    <property type="project" value="UniProtKB-ARBA"/>
</dbReference>
<evidence type="ECO:0000256" key="7">
    <source>
        <dbReference type="ARBA" id="ARBA00047647"/>
    </source>
</evidence>
<evidence type="ECO:0000256" key="1">
    <source>
        <dbReference type="ARBA" id="ARBA00010716"/>
    </source>
</evidence>
<feature type="binding site" evidence="10">
    <location>
        <position position="222"/>
    </location>
    <ligand>
        <name>Zn(2+)</name>
        <dbReference type="ChEBI" id="CHEBI:29105"/>
    </ligand>
</feature>